<accession>A0A9W6XEP1</accession>
<comment type="caution">
    <text evidence="2">The sequence shown here is derived from an EMBL/GenBank/DDBJ whole genome shotgun (WGS) entry which is preliminary data.</text>
</comment>
<feature type="compositionally biased region" description="Low complexity" evidence="1">
    <location>
        <begin position="173"/>
        <end position="188"/>
    </location>
</feature>
<gene>
    <name evidence="2" type="ORF">Pfra01_001021700</name>
</gene>
<dbReference type="EMBL" id="BSXT01000980">
    <property type="protein sequence ID" value="GMF36968.1"/>
    <property type="molecule type" value="Genomic_DNA"/>
</dbReference>
<evidence type="ECO:0000313" key="3">
    <source>
        <dbReference type="Proteomes" id="UP001165121"/>
    </source>
</evidence>
<name>A0A9W6XEP1_9STRA</name>
<sequence>MCPFWNSCDFLERRRPLATIQRQVEMSLSISLDSDGSGVRPFSLLDSGCYALSQWCGALKTDVMSCRHRSSLANQRAPNLMGVVLTTPWRFQAAHSGGLPRRNPNTTVDAFSEGSGLMLNRAKTLAILLNPEVFSPDWTWPVDIRLQPAEQHYRYLGIQVESICDAAVPSENGPYRSSGIRPRSGSPGEQLFEAEPRMGRRGVGPVN</sequence>
<dbReference type="Proteomes" id="UP001165121">
    <property type="component" value="Unassembled WGS sequence"/>
</dbReference>
<reference evidence="2" key="1">
    <citation type="submission" date="2023-04" db="EMBL/GenBank/DDBJ databases">
        <title>Phytophthora fragariaefolia NBRC 109709.</title>
        <authorList>
            <person name="Ichikawa N."/>
            <person name="Sato H."/>
            <person name="Tonouchi N."/>
        </authorList>
    </citation>
    <scope>NUCLEOTIDE SEQUENCE</scope>
    <source>
        <strain evidence="2">NBRC 109709</strain>
    </source>
</reference>
<evidence type="ECO:0000313" key="2">
    <source>
        <dbReference type="EMBL" id="GMF36968.1"/>
    </source>
</evidence>
<proteinExistence type="predicted"/>
<organism evidence="2 3">
    <name type="scientific">Phytophthora fragariaefolia</name>
    <dbReference type="NCBI Taxonomy" id="1490495"/>
    <lineage>
        <taxon>Eukaryota</taxon>
        <taxon>Sar</taxon>
        <taxon>Stramenopiles</taxon>
        <taxon>Oomycota</taxon>
        <taxon>Peronosporomycetes</taxon>
        <taxon>Peronosporales</taxon>
        <taxon>Peronosporaceae</taxon>
        <taxon>Phytophthora</taxon>
    </lineage>
</organism>
<dbReference type="AlphaFoldDB" id="A0A9W6XEP1"/>
<protein>
    <submittedName>
        <fullName evidence="2">Unnamed protein product</fullName>
    </submittedName>
</protein>
<keyword evidence="3" id="KW-1185">Reference proteome</keyword>
<feature type="region of interest" description="Disordered" evidence="1">
    <location>
        <begin position="173"/>
        <end position="207"/>
    </location>
</feature>
<evidence type="ECO:0000256" key="1">
    <source>
        <dbReference type="SAM" id="MobiDB-lite"/>
    </source>
</evidence>